<feature type="compositionally biased region" description="Basic and acidic residues" evidence="1">
    <location>
        <begin position="15"/>
        <end position="24"/>
    </location>
</feature>
<proteinExistence type="predicted"/>
<accession>A0A918M2X9</accession>
<sequence>MAQEGLPGSLTGGPDAEHLRRVPREPSISPSRTPDAGAPVAGEQDAPLWPDESVDPHSSDFWAQSNVTLKTREELTAHRRVADRPDRWGRLGRCVAVGRCPRPTSR</sequence>
<feature type="region of interest" description="Disordered" evidence="1">
    <location>
        <begin position="1"/>
        <end position="58"/>
    </location>
</feature>
<comment type="caution">
    <text evidence="2">The sequence shown here is derived from an EMBL/GenBank/DDBJ whole genome shotgun (WGS) entry which is preliminary data.</text>
</comment>
<reference evidence="2" key="1">
    <citation type="journal article" date="2014" name="Int. J. Syst. Evol. Microbiol.">
        <title>Complete genome sequence of Corynebacterium casei LMG S-19264T (=DSM 44701T), isolated from a smear-ripened cheese.</title>
        <authorList>
            <consortium name="US DOE Joint Genome Institute (JGI-PGF)"/>
            <person name="Walter F."/>
            <person name="Albersmeier A."/>
            <person name="Kalinowski J."/>
            <person name="Ruckert C."/>
        </authorList>
    </citation>
    <scope>NUCLEOTIDE SEQUENCE</scope>
    <source>
        <strain evidence="2">JCM 4391</strain>
    </source>
</reference>
<evidence type="ECO:0000313" key="3">
    <source>
        <dbReference type="Proteomes" id="UP000636661"/>
    </source>
</evidence>
<evidence type="ECO:0000313" key="2">
    <source>
        <dbReference type="EMBL" id="GGU24752.1"/>
    </source>
</evidence>
<gene>
    <name evidence="2" type="ORF">GCM10010274_09210</name>
</gene>
<dbReference type="AlphaFoldDB" id="A0A918M2X9"/>
<organism evidence="2 3">
    <name type="scientific">Streptomyces lavendofoliae</name>
    <dbReference type="NCBI Taxonomy" id="67314"/>
    <lineage>
        <taxon>Bacteria</taxon>
        <taxon>Bacillati</taxon>
        <taxon>Actinomycetota</taxon>
        <taxon>Actinomycetes</taxon>
        <taxon>Kitasatosporales</taxon>
        <taxon>Streptomycetaceae</taxon>
        <taxon>Streptomyces</taxon>
    </lineage>
</organism>
<dbReference type="Proteomes" id="UP000636661">
    <property type="component" value="Unassembled WGS sequence"/>
</dbReference>
<name>A0A918M2X9_9ACTN</name>
<keyword evidence="3" id="KW-1185">Reference proteome</keyword>
<evidence type="ECO:0000256" key="1">
    <source>
        <dbReference type="SAM" id="MobiDB-lite"/>
    </source>
</evidence>
<dbReference type="EMBL" id="BMTP01000002">
    <property type="protein sequence ID" value="GGU24752.1"/>
    <property type="molecule type" value="Genomic_DNA"/>
</dbReference>
<protein>
    <submittedName>
        <fullName evidence="2">Uncharacterized protein</fullName>
    </submittedName>
</protein>
<reference evidence="2" key="2">
    <citation type="submission" date="2020-09" db="EMBL/GenBank/DDBJ databases">
        <authorList>
            <person name="Sun Q."/>
            <person name="Ohkuma M."/>
        </authorList>
    </citation>
    <scope>NUCLEOTIDE SEQUENCE</scope>
    <source>
        <strain evidence="2">JCM 4391</strain>
    </source>
</reference>